<evidence type="ECO:0000313" key="2">
    <source>
        <dbReference type="Proteomes" id="UP000821845"/>
    </source>
</evidence>
<name>A0ACB7SZ51_HYAAI</name>
<dbReference type="Proteomes" id="UP000821845">
    <property type="component" value="Chromosome 2"/>
</dbReference>
<accession>A0ACB7SZ51</accession>
<dbReference type="EMBL" id="CM023482">
    <property type="protein sequence ID" value="KAH6937929.1"/>
    <property type="molecule type" value="Genomic_DNA"/>
</dbReference>
<evidence type="ECO:0000313" key="1">
    <source>
        <dbReference type="EMBL" id="KAH6937929.1"/>
    </source>
</evidence>
<proteinExistence type="predicted"/>
<comment type="caution">
    <text evidence="1">The sequence shown here is derived from an EMBL/GenBank/DDBJ whole genome shotgun (WGS) entry which is preliminary data.</text>
</comment>
<protein>
    <submittedName>
        <fullName evidence="1">Uncharacterized protein</fullName>
    </submittedName>
</protein>
<organism evidence="1 2">
    <name type="scientific">Hyalomma asiaticum</name>
    <name type="common">Tick</name>
    <dbReference type="NCBI Taxonomy" id="266040"/>
    <lineage>
        <taxon>Eukaryota</taxon>
        <taxon>Metazoa</taxon>
        <taxon>Ecdysozoa</taxon>
        <taxon>Arthropoda</taxon>
        <taxon>Chelicerata</taxon>
        <taxon>Arachnida</taxon>
        <taxon>Acari</taxon>
        <taxon>Parasitiformes</taxon>
        <taxon>Ixodida</taxon>
        <taxon>Ixodoidea</taxon>
        <taxon>Ixodidae</taxon>
        <taxon>Hyalomminae</taxon>
        <taxon>Hyalomma</taxon>
    </lineage>
</organism>
<gene>
    <name evidence="1" type="ORF">HPB50_005441</name>
</gene>
<reference evidence="1" key="1">
    <citation type="submission" date="2020-05" db="EMBL/GenBank/DDBJ databases">
        <title>Large-scale comparative analyses of tick genomes elucidate their genetic diversity and vector capacities.</title>
        <authorList>
            <person name="Jia N."/>
            <person name="Wang J."/>
            <person name="Shi W."/>
            <person name="Du L."/>
            <person name="Sun Y."/>
            <person name="Zhan W."/>
            <person name="Jiang J."/>
            <person name="Wang Q."/>
            <person name="Zhang B."/>
            <person name="Ji P."/>
            <person name="Sakyi L.B."/>
            <person name="Cui X."/>
            <person name="Yuan T."/>
            <person name="Jiang B."/>
            <person name="Yang W."/>
            <person name="Lam T.T.-Y."/>
            <person name="Chang Q."/>
            <person name="Ding S."/>
            <person name="Wang X."/>
            <person name="Zhu J."/>
            <person name="Ruan X."/>
            <person name="Zhao L."/>
            <person name="Wei J."/>
            <person name="Que T."/>
            <person name="Du C."/>
            <person name="Cheng J."/>
            <person name="Dai P."/>
            <person name="Han X."/>
            <person name="Huang E."/>
            <person name="Gao Y."/>
            <person name="Liu J."/>
            <person name="Shao H."/>
            <person name="Ye R."/>
            <person name="Li L."/>
            <person name="Wei W."/>
            <person name="Wang X."/>
            <person name="Wang C."/>
            <person name="Yang T."/>
            <person name="Huo Q."/>
            <person name="Li W."/>
            <person name="Guo W."/>
            <person name="Chen H."/>
            <person name="Zhou L."/>
            <person name="Ni X."/>
            <person name="Tian J."/>
            <person name="Zhou Y."/>
            <person name="Sheng Y."/>
            <person name="Liu T."/>
            <person name="Pan Y."/>
            <person name="Xia L."/>
            <person name="Li J."/>
            <person name="Zhao F."/>
            <person name="Cao W."/>
        </authorList>
    </citation>
    <scope>NUCLEOTIDE SEQUENCE</scope>
    <source>
        <strain evidence="1">Hyas-2018</strain>
    </source>
</reference>
<keyword evidence="2" id="KW-1185">Reference proteome</keyword>
<sequence length="913" mass="99353">MRSYVDRRGCSQVGQKRCPTCPPPSTDRIFNNIAHTERLLTRSTGAELLVSAAGKKRRNRRQHGDRKKMYNADACAAPSASMAVALFLVFFFGSDHFLVSRHISHETTPTTRRRGDAGSVSDDVRASLDFLDKVIAEYNAAENGVTPEDDAIVAKPQKTQTEELPPPAPSDERPDVPPPQPHERFSINLVIVNDVVKENEHDSTPPPVPKRPPPSLPRSSSTGSVTSAREYPVSPPPRRRYLSPERRRRALMLNGNAANGSVTSATIPDSPDNRRFRCPITEVQEPFDQKSKIQAATTRPPTEQPLVTAVACQSDTSVSRMLLGTVGQHTYVDSVDKAPLHLDRVDCFDRNDSVREHPTSASDFKPYRSPPVQTGLPKEFADLSSPMEVSRALVSTGSRAFDTSTSSSAESRLPDGIATKDDSLRRQAASPICSRAFFYSSKPRVLQRRDESANDIGDEVASKTEPRAGSPCVHNNQGNDHTEEETISQNMPGSLTPAVCANYIPSDSEDGKIVRVVNGRYSPNETTRDRENTRLTVTFRTLPETGSFRRKCESRNSIHVDLSVRDGLPCGRTQSSASSSSGDTGDSVHVAAVPSSGLCRSRSLRSHRKPELPDGVAASRTMEDFSPPPLPPRKTKEEARRQAEENASPILKRVTFHILPTTHENPERPSSTEKPPRPTKDCAEDGFFTRPPPKAPSPVLVKGRAPSPMCQRVTNGSPVAGKIREPSPQCQRRLNGSSKTAPSVSKGNGVHGKAGPRDTQKSQGHAKASTVVKKTFEPPSAASDVSTDCYNVYNVRTGKISSTVTKPNALGRSTGRVPLESVQCANGSATTRREGQLTKLRNISPTREAEKLIGKIISRCKSSAVLNGKDRKAASPPPSANEGNGQPQLLKLTARQQQRHSRCTKCVLAQAAK</sequence>